<dbReference type="EMBL" id="JAVFKM010000002">
    <property type="protein sequence ID" value="MEF3112441.1"/>
    <property type="molecule type" value="Genomic_DNA"/>
</dbReference>
<dbReference type="RefSeq" id="WP_331785438.1">
    <property type="nucleotide sequence ID" value="NZ_JAVFKM010000002.1"/>
</dbReference>
<evidence type="ECO:0000313" key="1">
    <source>
        <dbReference type="EMBL" id="MEF3112441.1"/>
    </source>
</evidence>
<organism evidence="1 2">
    <name type="scientific">Streptomyces chrestomyceticus</name>
    <dbReference type="NCBI Taxonomy" id="68185"/>
    <lineage>
        <taxon>Bacteria</taxon>
        <taxon>Bacillati</taxon>
        <taxon>Actinomycetota</taxon>
        <taxon>Actinomycetes</taxon>
        <taxon>Kitasatosporales</taxon>
        <taxon>Streptomycetaceae</taxon>
        <taxon>Streptomyces</taxon>
    </lineage>
</organism>
<comment type="caution">
    <text evidence="1">The sequence shown here is derived from an EMBL/GenBank/DDBJ whole genome shotgun (WGS) entry which is preliminary data.</text>
</comment>
<dbReference type="Pfam" id="PF11753">
    <property type="entry name" value="DUF3310"/>
    <property type="match status" value="1"/>
</dbReference>
<name>A0ABU7WLQ6_9ACTN</name>
<gene>
    <name evidence="1" type="ORF">RB636_04395</name>
</gene>
<protein>
    <submittedName>
        <fullName evidence="1">DUF3310 domain-containing protein</fullName>
    </submittedName>
</protein>
<evidence type="ECO:0000313" key="2">
    <source>
        <dbReference type="Proteomes" id="UP001348265"/>
    </source>
</evidence>
<reference evidence="1 2" key="1">
    <citation type="submission" date="2023-08" db="EMBL/GenBank/DDBJ databases">
        <authorList>
            <person name="Sharma P."/>
            <person name="Verma V."/>
            <person name="Mohan M.K."/>
            <person name="Dubey A.K."/>
        </authorList>
    </citation>
    <scope>NUCLEOTIDE SEQUENCE [LARGE SCALE GENOMIC DNA]</scope>
    <source>
        <strain evidence="1 2">ADP4</strain>
    </source>
</reference>
<accession>A0ABU7WLQ6</accession>
<dbReference type="InterPro" id="IPR021739">
    <property type="entry name" value="SaV-like"/>
</dbReference>
<sequence length="150" mass="17105">MSEFTVGDWVEGYGMTDASQAKYNGKQGYIKSASYKNTKYGQAWEVYFPSLMLDGVLYESEMKLTDWNVDRSSSAKAKNEAAGDPVYGPSYYTGFSNGAEVIDIAEHLNFNRGNVVKYLCRADRKEDEFQDLCKALYYLRREIDRMEGSK</sequence>
<proteinExistence type="predicted"/>
<dbReference type="Proteomes" id="UP001348265">
    <property type="component" value="Unassembled WGS sequence"/>
</dbReference>
<keyword evidence="2" id="KW-1185">Reference proteome</keyword>